<evidence type="ECO:0000313" key="3">
    <source>
        <dbReference type="Proteomes" id="UP000287033"/>
    </source>
</evidence>
<protein>
    <submittedName>
        <fullName evidence="2">Uncharacterized protein</fullName>
    </submittedName>
</protein>
<feature type="compositionally biased region" description="Acidic residues" evidence="1">
    <location>
        <begin position="93"/>
        <end position="107"/>
    </location>
</feature>
<comment type="caution">
    <text evidence="2">The sequence shown here is derived from an EMBL/GenBank/DDBJ whole genome shotgun (WGS) entry which is preliminary data.</text>
</comment>
<keyword evidence="3" id="KW-1185">Reference proteome</keyword>
<accession>A0A401TPD7</accession>
<evidence type="ECO:0000256" key="1">
    <source>
        <dbReference type="SAM" id="MobiDB-lite"/>
    </source>
</evidence>
<sequence length="244" mass="26534">MALHAREQRGELLDQEGCEQEGDAEPGGIDCEQAGTLGHRGLGGGDREDRGEDRPDARRPAESECQAHHIGAPQPDRLGRGQPPLAHQQADPGDAEEVQAHDDDDDAGQDRELGRPSTHQPADDGGAGAECDEHGGEAEHEHQRRGHHRALGSRGGAVLVDLLDGRAGQIDQVGRHQRQHAGRQEADQAGDQGGRNRDVVHQGTFEDGCPVLACTLPTIQKFRRRCIQLWSQARVRGLHCVQRW</sequence>
<feature type="compositionally biased region" description="Acidic residues" evidence="1">
    <location>
        <begin position="13"/>
        <end position="24"/>
    </location>
</feature>
<dbReference type="Proteomes" id="UP000287033">
    <property type="component" value="Unassembled WGS sequence"/>
</dbReference>
<evidence type="ECO:0000313" key="2">
    <source>
        <dbReference type="EMBL" id="GCC44541.1"/>
    </source>
</evidence>
<reference evidence="2 3" key="1">
    <citation type="journal article" date="2018" name="Nat. Ecol. Evol.">
        <title>Shark genomes provide insights into elasmobranch evolution and the origin of vertebrates.</title>
        <authorList>
            <person name="Hara Y"/>
            <person name="Yamaguchi K"/>
            <person name="Onimaru K"/>
            <person name="Kadota M"/>
            <person name="Koyanagi M"/>
            <person name="Keeley SD"/>
            <person name="Tatsumi K"/>
            <person name="Tanaka K"/>
            <person name="Motone F"/>
            <person name="Kageyama Y"/>
            <person name="Nozu R"/>
            <person name="Adachi N"/>
            <person name="Nishimura O"/>
            <person name="Nakagawa R"/>
            <person name="Tanegashima C"/>
            <person name="Kiyatake I"/>
            <person name="Matsumoto R"/>
            <person name="Murakumo K"/>
            <person name="Nishida K"/>
            <person name="Terakita A"/>
            <person name="Kuratani S"/>
            <person name="Sato K"/>
            <person name="Hyodo S Kuraku.S."/>
        </authorList>
    </citation>
    <scope>NUCLEOTIDE SEQUENCE [LARGE SCALE GENOMIC DNA]</scope>
</reference>
<feature type="compositionally biased region" description="Basic and acidic residues" evidence="1">
    <location>
        <begin position="131"/>
        <end position="142"/>
    </location>
</feature>
<name>A0A401TPD7_CHIPU</name>
<feature type="compositionally biased region" description="Basic and acidic residues" evidence="1">
    <location>
        <begin position="45"/>
        <end position="67"/>
    </location>
</feature>
<gene>
    <name evidence="2" type="ORF">chiPu_0028777</name>
</gene>
<organism evidence="2 3">
    <name type="scientific">Chiloscyllium punctatum</name>
    <name type="common">Brownbanded bambooshark</name>
    <name type="synonym">Hemiscyllium punctatum</name>
    <dbReference type="NCBI Taxonomy" id="137246"/>
    <lineage>
        <taxon>Eukaryota</taxon>
        <taxon>Metazoa</taxon>
        <taxon>Chordata</taxon>
        <taxon>Craniata</taxon>
        <taxon>Vertebrata</taxon>
        <taxon>Chondrichthyes</taxon>
        <taxon>Elasmobranchii</taxon>
        <taxon>Galeomorphii</taxon>
        <taxon>Galeoidea</taxon>
        <taxon>Orectolobiformes</taxon>
        <taxon>Hemiscylliidae</taxon>
        <taxon>Chiloscyllium</taxon>
    </lineage>
</organism>
<proteinExistence type="predicted"/>
<dbReference type="AlphaFoldDB" id="A0A401TPD7"/>
<feature type="region of interest" description="Disordered" evidence="1">
    <location>
        <begin position="173"/>
        <end position="195"/>
    </location>
</feature>
<dbReference type="EMBL" id="BEZZ01139820">
    <property type="protein sequence ID" value="GCC44541.1"/>
    <property type="molecule type" value="Genomic_DNA"/>
</dbReference>
<feature type="region of interest" description="Disordered" evidence="1">
    <location>
        <begin position="1"/>
        <end position="152"/>
    </location>
</feature>
<feature type="compositionally biased region" description="Basic and acidic residues" evidence="1">
    <location>
        <begin position="1"/>
        <end position="12"/>
    </location>
</feature>